<proteinExistence type="predicted"/>
<feature type="region of interest" description="Disordered" evidence="1">
    <location>
        <begin position="56"/>
        <end position="76"/>
    </location>
</feature>
<gene>
    <name evidence="2" type="ORF">CDAR_371671</name>
</gene>
<dbReference type="EMBL" id="BPLQ01015732">
    <property type="protein sequence ID" value="GIY91314.1"/>
    <property type="molecule type" value="Genomic_DNA"/>
</dbReference>
<evidence type="ECO:0000313" key="3">
    <source>
        <dbReference type="Proteomes" id="UP001054837"/>
    </source>
</evidence>
<evidence type="ECO:0000313" key="2">
    <source>
        <dbReference type="EMBL" id="GIY91314.1"/>
    </source>
</evidence>
<sequence>MCDGGEASGKIDPFRIRIRIQPLTTRGQSKEINPSPVATLPHSKLGRKAYLVFFGGTGSRKPGNSGHKTGARPSRC</sequence>
<reference evidence="2 3" key="1">
    <citation type="submission" date="2021-06" db="EMBL/GenBank/DDBJ databases">
        <title>Caerostris darwini draft genome.</title>
        <authorList>
            <person name="Kono N."/>
            <person name="Arakawa K."/>
        </authorList>
    </citation>
    <scope>NUCLEOTIDE SEQUENCE [LARGE SCALE GENOMIC DNA]</scope>
</reference>
<accession>A0AAV4X9P5</accession>
<name>A0AAV4X9P5_9ARAC</name>
<keyword evidence="3" id="KW-1185">Reference proteome</keyword>
<dbReference type="Proteomes" id="UP001054837">
    <property type="component" value="Unassembled WGS sequence"/>
</dbReference>
<protein>
    <submittedName>
        <fullName evidence="2">Uncharacterized protein</fullName>
    </submittedName>
</protein>
<organism evidence="2 3">
    <name type="scientific">Caerostris darwini</name>
    <dbReference type="NCBI Taxonomy" id="1538125"/>
    <lineage>
        <taxon>Eukaryota</taxon>
        <taxon>Metazoa</taxon>
        <taxon>Ecdysozoa</taxon>
        <taxon>Arthropoda</taxon>
        <taxon>Chelicerata</taxon>
        <taxon>Arachnida</taxon>
        <taxon>Araneae</taxon>
        <taxon>Araneomorphae</taxon>
        <taxon>Entelegynae</taxon>
        <taxon>Araneoidea</taxon>
        <taxon>Araneidae</taxon>
        <taxon>Caerostris</taxon>
    </lineage>
</organism>
<comment type="caution">
    <text evidence="2">The sequence shown here is derived from an EMBL/GenBank/DDBJ whole genome shotgun (WGS) entry which is preliminary data.</text>
</comment>
<dbReference type="AlphaFoldDB" id="A0AAV4X9P5"/>
<evidence type="ECO:0000256" key="1">
    <source>
        <dbReference type="SAM" id="MobiDB-lite"/>
    </source>
</evidence>